<name>A0A0B7MDB3_9FIRM</name>
<dbReference type="EMBL" id="CDRZ01000122">
    <property type="protein sequence ID" value="CEO88559.1"/>
    <property type="molecule type" value="Genomic_DNA"/>
</dbReference>
<gene>
    <name evidence="2" type="ORF">SSCH_2080005</name>
</gene>
<dbReference type="AlphaFoldDB" id="A0A0B7MDB3"/>
<feature type="domain" description="AMP-dependent synthetase/ligase" evidence="1">
    <location>
        <begin position="1"/>
        <end position="69"/>
    </location>
</feature>
<dbReference type="GO" id="GO:0016874">
    <property type="term" value="F:ligase activity"/>
    <property type="evidence" value="ECO:0007669"/>
    <property type="project" value="UniProtKB-KW"/>
</dbReference>
<dbReference type="Gene3D" id="3.30.300.30">
    <property type="match status" value="1"/>
</dbReference>
<dbReference type="EC" id="6.1.1.13" evidence="2"/>
<evidence type="ECO:0000313" key="2">
    <source>
        <dbReference type="EMBL" id="CEO88559.1"/>
    </source>
</evidence>
<dbReference type="InterPro" id="IPR000873">
    <property type="entry name" value="AMP-dep_synth/lig_dom"/>
</dbReference>
<dbReference type="SUPFAM" id="SSF56801">
    <property type="entry name" value="Acetyl-CoA synthetase-like"/>
    <property type="match status" value="1"/>
</dbReference>
<dbReference type="InterPro" id="IPR042099">
    <property type="entry name" value="ANL_N_sf"/>
</dbReference>
<dbReference type="GO" id="GO:0031177">
    <property type="term" value="F:phosphopantetheine binding"/>
    <property type="evidence" value="ECO:0007669"/>
    <property type="project" value="TreeGrafter"/>
</dbReference>
<dbReference type="Gene3D" id="3.40.50.12780">
    <property type="entry name" value="N-terminal domain of ligase-like"/>
    <property type="match status" value="1"/>
</dbReference>
<dbReference type="GO" id="GO:0043041">
    <property type="term" value="P:amino acid activation for nonribosomal peptide biosynthetic process"/>
    <property type="evidence" value="ECO:0007669"/>
    <property type="project" value="TreeGrafter"/>
</dbReference>
<sequence>MYGPTETTVAVTAVEITQKLCKSYNPLPVGYAKNDCKIFIIDSDGEIISDENKKGEIYIAGDSVSIGYYKDEDITKKAFSKITLDGQEKRCYKTGDLGYYKDGMLHYSGRIDYQIKLSGHRIELEEIDNALRELTIIKHATVIPVSKNGRIHYLTAVVVLNRAFEQTDFEIGLLIKKRIK</sequence>
<evidence type="ECO:0000313" key="3">
    <source>
        <dbReference type="Proteomes" id="UP000046155"/>
    </source>
</evidence>
<reference evidence="3" key="1">
    <citation type="submission" date="2015-01" db="EMBL/GenBank/DDBJ databases">
        <authorList>
            <person name="Manzoor Shahid"/>
            <person name="Zubair Saima"/>
        </authorList>
    </citation>
    <scope>NUCLEOTIDE SEQUENCE [LARGE SCALE GENOMIC DNA]</scope>
    <source>
        <strain evidence="3">Sp3</strain>
    </source>
</reference>
<evidence type="ECO:0000259" key="1">
    <source>
        <dbReference type="Pfam" id="PF00501"/>
    </source>
</evidence>
<dbReference type="GO" id="GO:0005737">
    <property type="term" value="C:cytoplasm"/>
    <property type="evidence" value="ECO:0007669"/>
    <property type="project" value="TreeGrafter"/>
</dbReference>
<dbReference type="GO" id="GO:0044550">
    <property type="term" value="P:secondary metabolite biosynthetic process"/>
    <property type="evidence" value="ECO:0007669"/>
    <property type="project" value="TreeGrafter"/>
</dbReference>
<dbReference type="InterPro" id="IPR045851">
    <property type="entry name" value="AMP-bd_C_sf"/>
</dbReference>
<protein>
    <submittedName>
        <fullName evidence="2">D-alanine--poly(Phosphoribitol) ligase subunit 1</fullName>
        <ecNumber evidence="2">6.1.1.13</ecNumber>
    </submittedName>
</protein>
<proteinExistence type="predicted"/>
<organism evidence="2 3">
    <name type="scientific">Syntrophaceticus schinkii</name>
    <dbReference type="NCBI Taxonomy" id="499207"/>
    <lineage>
        <taxon>Bacteria</taxon>
        <taxon>Bacillati</taxon>
        <taxon>Bacillota</taxon>
        <taxon>Clostridia</taxon>
        <taxon>Thermoanaerobacterales</taxon>
        <taxon>Thermoanaerobacterales Family III. Incertae Sedis</taxon>
        <taxon>Syntrophaceticus</taxon>
    </lineage>
</organism>
<dbReference type="PANTHER" id="PTHR45527">
    <property type="entry name" value="NONRIBOSOMAL PEPTIDE SYNTHETASE"/>
    <property type="match status" value="1"/>
</dbReference>
<accession>A0A0B7MDB3</accession>
<dbReference type="Proteomes" id="UP000046155">
    <property type="component" value="Unassembled WGS sequence"/>
</dbReference>
<dbReference type="PANTHER" id="PTHR45527:SF1">
    <property type="entry name" value="FATTY ACID SYNTHASE"/>
    <property type="match status" value="1"/>
</dbReference>
<dbReference type="Pfam" id="PF00501">
    <property type="entry name" value="AMP-binding"/>
    <property type="match status" value="1"/>
</dbReference>
<keyword evidence="2" id="KW-0436">Ligase</keyword>
<keyword evidence="3" id="KW-1185">Reference proteome</keyword>